<dbReference type="GO" id="GO:0005886">
    <property type="term" value="C:plasma membrane"/>
    <property type="evidence" value="ECO:0007669"/>
    <property type="project" value="TreeGrafter"/>
</dbReference>
<keyword evidence="3" id="KW-0472">Membrane</keyword>
<evidence type="ECO:0000259" key="7">
    <source>
        <dbReference type="PROSITE" id="PS50268"/>
    </source>
</evidence>
<evidence type="ECO:0000313" key="9">
    <source>
        <dbReference type="Proteomes" id="UP000784294"/>
    </source>
</evidence>
<protein>
    <recommendedName>
        <fullName evidence="7">Cadherin domain-containing protein</fullName>
    </recommendedName>
</protein>
<evidence type="ECO:0000256" key="6">
    <source>
        <dbReference type="SAM" id="MobiDB-lite"/>
    </source>
</evidence>
<evidence type="ECO:0000256" key="4">
    <source>
        <dbReference type="ARBA" id="ARBA00023180"/>
    </source>
</evidence>
<comment type="subcellular location">
    <subcellularLocation>
        <location evidence="1">Membrane</location>
        <topology evidence="1">Single-pass membrane protein</topology>
    </subcellularLocation>
</comment>
<dbReference type="GO" id="GO:0007156">
    <property type="term" value="P:homophilic cell adhesion via plasma membrane adhesion molecules"/>
    <property type="evidence" value="ECO:0007669"/>
    <property type="project" value="InterPro"/>
</dbReference>
<dbReference type="SMART" id="SM00112">
    <property type="entry name" value="CA"/>
    <property type="match status" value="1"/>
</dbReference>
<keyword evidence="2" id="KW-0812">Transmembrane</keyword>
<evidence type="ECO:0000256" key="2">
    <source>
        <dbReference type="ARBA" id="ARBA00022692"/>
    </source>
</evidence>
<name>A0A3S5CHT3_9PLAT</name>
<accession>A0A3S5CHT3</accession>
<sequence length="194" mass="20987">MLSQINDVNDNPPRFEVSERSVQVRENEAGALLAKLAVNDSDTGDNARLRFFIRPAGPGRPKGLRDDTGFYRPGEDFLRKHIYLTSTGLGGGGGVAGGAGTVEVSSATAGVAVRVNQPLDYERLPNARFTFDVVAIDYGTPPMSASVRMLVEVINVNDHAPVVRFYRHGKALDPEYAQIEAGLHDHKHSSSKSV</sequence>
<evidence type="ECO:0000256" key="1">
    <source>
        <dbReference type="ARBA" id="ARBA00004167"/>
    </source>
</evidence>
<dbReference type="PANTHER" id="PTHR24028:SF328">
    <property type="entry name" value="CADHERIN-3"/>
    <property type="match status" value="1"/>
</dbReference>
<keyword evidence="5" id="KW-0106">Calcium</keyword>
<feature type="region of interest" description="Disordered" evidence="6">
    <location>
        <begin position="1"/>
        <end position="20"/>
    </location>
</feature>
<dbReference type="PROSITE" id="PS50268">
    <property type="entry name" value="CADHERIN_2"/>
    <property type="match status" value="1"/>
</dbReference>
<evidence type="ECO:0000256" key="5">
    <source>
        <dbReference type="PROSITE-ProRule" id="PRU00043"/>
    </source>
</evidence>
<reference evidence="8" key="1">
    <citation type="submission" date="2018-11" db="EMBL/GenBank/DDBJ databases">
        <authorList>
            <consortium name="Pathogen Informatics"/>
        </authorList>
    </citation>
    <scope>NUCLEOTIDE SEQUENCE</scope>
</reference>
<proteinExistence type="predicted"/>
<dbReference type="EMBL" id="CAAALY010056901">
    <property type="protein sequence ID" value="VEL22531.1"/>
    <property type="molecule type" value="Genomic_DNA"/>
</dbReference>
<dbReference type="Gene3D" id="2.60.40.60">
    <property type="entry name" value="Cadherins"/>
    <property type="match status" value="1"/>
</dbReference>
<dbReference type="GO" id="GO:0005509">
    <property type="term" value="F:calcium ion binding"/>
    <property type="evidence" value="ECO:0007669"/>
    <property type="project" value="UniProtKB-UniRule"/>
</dbReference>
<keyword evidence="4" id="KW-0325">Glycoprotein</keyword>
<dbReference type="SUPFAM" id="SSF49313">
    <property type="entry name" value="Cadherin-like"/>
    <property type="match status" value="1"/>
</dbReference>
<organism evidence="8 9">
    <name type="scientific">Protopolystoma xenopodis</name>
    <dbReference type="NCBI Taxonomy" id="117903"/>
    <lineage>
        <taxon>Eukaryota</taxon>
        <taxon>Metazoa</taxon>
        <taxon>Spiralia</taxon>
        <taxon>Lophotrochozoa</taxon>
        <taxon>Platyhelminthes</taxon>
        <taxon>Monogenea</taxon>
        <taxon>Polyopisthocotylea</taxon>
        <taxon>Polystomatidea</taxon>
        <taxon>Polystomatidae</taxon>
        <taxon>Protopolystoma</taxon>
    </lineage>
</organism>
<dbReference type="InterPro" id="IPR050174">
    <property type="entry name" value="Protocadherin/Cadherin-CA"/>
</dbReference>
<comment type="caution">
    <text evidence="8">The sequence shown here is derived from an EMBL/GenBank/DDBJ whole genome shotgun (WGS) entry which is preliminary data.</text>
</comment>
<keyword evidence="9" id="KW-1185">Reference proteome</keyword>
<feature type="domain" description="Cadherin" evidence="7">
    <location>
        <begin position="16"/>
        <end position="163"/>
    </location>
</feature>
<dbReference type="InterPro" id="IPR002126">
    <property type="entry name" value="Cadherin-like_dom"/>
</dbReference>
<gene>
    <name evidence="8" type="ORF">PXEA_LOCUS15971</name>
</gene>
<evidence type="ECO:0000313" key="8">
    <source>
        <dbReference type="EMBL" id="VEL22531.1"/>
    </source>
</evidence>
<dbReference type="Proteomes" id="UP000784294">
    <property type="component" value="Unassembled WGS sequence"/>
</dbReference>
<dbReference type="AlphaFoldDB" id="A0A3S5CHT3"/>
<dbReference type="PANTHER" id="PTHR24028">
    <property type="entry name" value="CADHERIN-87A"/>
    <property type="match status" value="1"/>
</dbReference>
<dbReference type="OrthoDB" id="6252479at2759"/>
<dbReference type="InterPro" id="IPR015919">
    <property type="entry name" value="Cadherin-like_sf"/>
</dbReference>
<dbReference type="CDD" id="cd11304">
    <property type="entry name" value="Cadherin_repeat"/>
    <property type="match status" value="1"/>
</dbReference>
<evidence type="ECO:0000256" key="3">
    <source>
        <dbReference type="ARBA" id="ARBA00022989"/>
    </source>
</evidence>
<keyword evidence="3" id="KW-1133">Transmembrane helix</keyword>